<name>A0A3B0WZE8_9ZZZZ</name>
<dbReference type="InterPro" id="IPR016192">
    <property type="entry name" value="APOBEC/CMP_deaminase_Zn-bd"/>
</dbReference>
<feature type="domain" description="CMP/dCMP-type deaminase" evidence="6">
    <location>
        <begin position="255"/>
        <end position="430"/>
    </location>
</feature>
<dbReference type="Gene3D" id="3.40.140.10">
    <property type="entry name" value="Cytidine Deaminase, domain 2"/>
    <property type="match status" value="1"/>
</dbReference>
<keyword evidence="2" id="KW-0479">Metal-binding</keyword>
<evidence type="ECO:0000256" key="3">
    <source>
        <dbReference type="ARBA" id="ARBA00022801"/>
    </source>
</evidence>
<dbReference type="EMBL" id="UOFF01000433">
    <property type="protein sequence ID" value="VAW57653.1"/>
    <property type="molecule type" value="Genomic_DNA"/>
</dbReference>
<feature type="region of interest" description="Disordered" evidence="5">
    <location>
        <begin position="1"/>
        <end position="24"/>
    </location>
</feature>
<gene>
    <name evidence="7" type="ORF">MNBD_GAMMA07-2039</name>
</gene>
<evidence type="ECO:0000313" key="7">
    <source>
        <dbReference type="EMBL" id="VAW57653.1"/>
    </source>
</evidence>
<comment type="similarity">
    <text evidence="1">Belongs to the cytidine and deoxycytidylate deaminase family.</text>
</comment>
<sequence length="519" mass="57928">MSKSSESLTIVHDKTSSSDGSVSKKLKERESKELVIAFSGAVGCGLQKSVEAAKEVLLAEAYEIKEIKVSDLIRKAVKIARIDVDLDDKNGKKRIILLQKAGNELRSKFNNEILAGLVVTEISTYRKEKQLDRSDGGLSEYIPPKIAYLVNQLKHPDEVELLKIIYGDLFYLIGVLASENIRKATLIDEGLGEVDAAEVMDNDRKQDISHGQQLEKTLLLADFFIRDNHSNNKILAKQLERFIQLMHGYNGITPTHDEFGMYTAYSASLKSSCLSRQVGASITSKQGIIIATGCNDVPKSKGGLYTERDNPDNRCINKGLCSNDKYKDKLCSEISQILSKELDMDIGKTNKIADKIKDNSRLKDLIEFSRSVHAEMDAIISVAREGGASIQGSALFTTTFPCHNCARHIIASGIETVVYIEPYEKSLALQLHGDDISYDPSETENKTNKVIFLHFEGVSPRQYMSFFCSKGDKKDSKGKVIKNTIHPRHKVAREYLDSYQDFEKKVVSDIKAKNLIECE</sequence>
<evidence type="ECO:0000256" key="4">
    <source>
        <dbReference type="ARBA" id="ARBA00022833"/>
    </source>
</evidence>
<protein>
    <submittedName>
        <fullName evidence="7">Deoxycytidylate deaminase-related protein</fullName>
    </submittedName>
</protein>
<evidence type="ECO:0000256" key="2">
    <source>
        <dbReference type="ARBA" id="ARBA00022723"/>
    </source>
</evidence>
<dbReference type="AlphaFoldDB" id="A0A3B0WZE8"/>
<dbReference type="GO" id="GO:0005737">
    <property type="term" value="C:cytoplasm"/>
    <property type="evidence" value="ECO:0007669"/>
    <property type="project" value="TreeGrafter"/>
</dbReference>
<evidence type="ECO:0000259" key="6">
    <source>
        <dbReference type="PROSITE" id="PS51747"/>
    </source>
</evidence>
<proteinExistence type="inferred from homology"/>
<dbReference type="PROSITE" id="PS00903">
    <property type="entry name" value="CYT_DCMP_DEAMINASES_1"/>
    <property type="match status" value="1"/>
</dbReference>
<evidence type="ECO:0000256" key="1">
    <source>
        <dbReference type="ARBA" id="ARBA00006576"/>
    </source>
</evidence>
<dbReference type="InterPro" id="IPR016193">
    <property type="entry name" value="Cytidine_deaminase-like"/>
</dbReference>
<dbReference type="GO" id="GO:0008270">
    <property type="term" value="F:zinc ion binding"/>
    <property type="evidence" value="ECO:0007669"/>
    <property type="project" value="InterPro"/>
</dbReference>
<dbReference type="InterPro" id="IPR002125">
    <property type="entry name" value="CMP_dCMP_dom"/>
</dbReference>
<dbReference type="Pfam" id="PF00383">
    <property type="entry name" value="dCMP_cyt_deam_1"/>
    <property type="match status" value="1"/>
</dbReference>
<dbReference type="InterPro" id="IPR027417">
    <property type="entry name" value="P-loop_NTPase"/>
</dbReference>
<accession>A0A3B0WZE8</accession>
<dbReference type="InterPro" id="IPR015517">
    <property type="entry name" value="dCMP_deaminase-rel"/>
</dbReference>
<keyword evidence="4" id="KW-0862">Zinc</keyword>
<organism evidence="7">
    <name type="scientific">hydrothermal vent metagenome</name>
    <dbReference type="NCBI Taxonomy" id="652676"/>
    <lineage>
        <taxon>unclassified sequences</taxon>
        <taxon>metagenomes</taxon>
        <taxon>ecological metagenomes</taxon>
    </lineage>
</organism>
<dbReference type="SUPFAM" id="SSF53927">
    <property type="entry name" value="Cytidine deaminase-like"/>
    <property type="match status" value="1"/>
</dbReference>
<keyword evidence="3" id="KW-0378">Hydrolase</keyword>
<dbReference type="NCBIfam" id="NF041025">
    <property type="entry name" value="antiphage_deaminase"/>
    <property type="match status" value="1"/>
</dbReference>
<dbReference type="GO" id="GO:0004132">
    <property type="term" value="F:dCMP deaminase activity"/>
    <property type="evidence" value="ECO:0007669"/>
    <property type="project" value="TreeGrafter"/>
</dbReference>
<dbReference type="Gene3D" id="3.40.50.300">
    <property type="entry name" value="P-loop containing nucleotide triphosphate hydrolases"/>
    <property type="match status" value="1"/>
</dbReference>
<evidence type="ECO:0000256" key="5">
    <source>
        <dbReference type="SAM" id="MobiDB-lite"/>
    </source>
</evidence>
<dbReference type="PANTHER" id="PTHR11086">
    <property type="entry name" value="DEOXYCYTIDYLATE DEAMINASE-RELATED"/>
    <property type="match status" value="1"/>
</dbReference>
<dbReference type="PANTHER" id="PTHR11086:SF18">
    <property type="entry name" value="DEOXYCYTIDYLATE DEAMINASE"/>
    <property type="match status" value="1"/>
</dbReference>
<reference evidence="7" key="1">
    <citation type="submission" date="2018-06" db="EMBL/GenBank/DDBJ databases">
        <authorList>
            <person name="Zhirakovskaya E."/>
        </authorList>
    </citation>
    <scope>NUCLEOTIDE SEQUENCE</scope>
</reference>
<dbReference type="PROSITE" id="PS51747">
    <property type="entry name" value="CYT_DCMP_DEAMINASES_2"/>
    <property type="match status" value="1"/>
</dbReference>